<evidence type="ECO:0000256" key="1">
    <source>
        <dbReference type="SAM" id="Phobius"/>
    </source>
</evidence>
<proteinExistence type="predicted"/>
<gene>
    <name evidence="2" type="ORF">ASPFODRAFT_400300</name>
</gene>
<keyword evidence="1" id="KW-0472">Membrane</keyword>
<dbReference type="Proteomes" id="UP000184063">
    <property type="component" value="Unassembled WGS sequence"/>
</dbReference>
<evidence type="ECO:0000313" key="2">
    <source>
        <dbReference type="EMBL" id="OJZ81038.1"/>
    </source>
</evidence>
<dbReference type="AlphaFoldDB" id="A0A1M3T2S3"/>
<feature type="transmembrane region" description="Helical" evidence="1">
    <location>
        <begin position="42"/>
        <end position="62"/>
    </location>
</feature>
<keyword evidence="1" id="KW-1133">Transmembrane helix</keyword>
<protein>
    <submittedName>
        <fullName evidence="2">Uncharacterized protein</fullName>
    </submittedName>
</protein>
<dbReference type="VEuPathDB" id="FungiDB:ASPFODRAFT_400300"/>
<sequence>MLLAQVRNAHSLAIPRHIHTYMHRSRNVYFLTSTPSSTNTDLFVLFRSLGVIAAYSYFLGVITKYARSHQHSEV</sequence>
<organism evidence="2 3">
    <name type="scientific">Aspergillus luchuensis (strain CBS 106.47)</name>
    <dbReference type="NCBI Taxonomy" id="1137211"/>
    <lineage>
        <taxon>Eukaryota</taxon>
        <taxon>Fungi</taxon>
        <taxon>Dikarya</taxon>
        <taxon>Ascomycota</taxon>
        <taxon>Pezizomycotina</taxon>
        <taxon>Eurotiomycetes</taxon>
        <taxon>Eurotiomycetidae</taxon>
        <taxon>Eurotiales</taxon>
        <taxon>Aspergillaceae</taxon>
        <taxon>Aspergillus</taxon>
        <taxon>Aspergillus subgen. Circumdati</taxon>
    </lineage>
</organism>
<name>A0A1M3T2S3_ASPLC</name>
<keyword evidence="1" id="KW-0812">Transmembrane</keyword>
<accession>A0A1M3T2S3</accession>
<dbReference type="EMBL" id="KV878252">
    <property type="protein sequence ID" value="OJZ81038.1"/>
    <property type="molecule type" value="Genomic_DNA"/>
</dbReference>
<evidence type="ECO:0000313" key="3">
    <source>
        <dbReference type="Proteomes" id="UP000184063"/>
    </source>
</evidence>
<reference evidence="3" key="1">
    <citation type="journal article" date="2017" name="Genome Biol.">
        <title>Comparative genomics reveals high biological diversity and specific adaptations in the industrially and medically important fungal genus Aspergillus.</title>
        <authorList>
            <person name="de Vries R.P."/>
            <person name="Riley R."/>
            <person name="Wiebenga A."/>
            <person name="Aguilar-Osorio G."/>
            <person name="Amillis S."/>
            <person name="Uchima C.A."/>
            <person name="Anderluh G."/>
            <person name="Asadollahi M."/>
            <person name="Askin M."/>
            <person name="Barry K."/>
            <person name="Battaglia E."/>
            <person name="Bayram O."/>
            <person name="Benocci T."/>
            <person name="Braus-Stromeyer S.A."/>
            <person name="Caldana C."/>
            <person name="Canovas D."/>
            <person name="Cerqueira G.C."/>
            <person name="Chen F."/>
            <person name="Chen W."/>
            <person name="Choi C."/>
            <person name="Clum A."/>
            <person name="Dos Santos R.A."/>
            <person name="Damasio A.R."/>
            <person name="Diallinas G."/>
            <person name="Emri T."/>
            <person name="Fekete E."/>
            <person name="Flipphi M."/>
            <person name="Freyberg S."/>
            <person name="Gallo A."/>
            <person name="Gournas C."/>
            <person name="Habgood R."/>
            <person name="Hainaut M."/>
            <person name="Harispe M.L."/>
            <person name="Henrissat B."/>
            <person name="Hilden K.S."/>
            <person name="Hope R."/>
            <person name="Hossain A."/>
            <person name="Karabika E."/>
            <person name="Karaffa L."/>
            <person name="Karanyi Z."/>
            <person name="Krasevec N."/>
            <person name="Kuo A."/>
            <person name="Kusch H."/>
            <person name="LaButti K."/>
            <person name="Lagendijk E.L."/>
            <person name="Lapidus A."/>
            <person name="Levasseur A."/>
            <person name="Lindquist E."/>
            <person name="Lipzen A."/>
            <person name="Logrieco A.F."/>
            <person name="MacCabe A."/>
            <person name="Maekelae M.R."/>
            <person name="Malavazi I."/>
            <person name="Melin P."/>
            <person name="Meyer V."/>
            <person name="Mielnichuk N."/>
            <person name="Miskei M."/>
            <person name="Molnar A.P."/>
            <person name="Mule G."/>
            <person name="Ngan C.Y."/>
            <person name="Orejas M."/>
            <person name="Orosz E."/>
            <person name="Ouedraogo J.P."/>
            <person name="Overkamp K.M."/>
            <person name="Park H.-S."/>
            <person name="Perrone G."/>
            <person name="Piumi F."/>
            <person name="Punt P.J."/>
            <person name="Ram A.F."/>
            <person name="Ramon A."/>
            <person name="Rauscher S."/>
            <person name="Record E."/>
            <person name="Riano-Pachon D.M."/>
            <person name="Robert V."/>
            <person name="Roehrig J."/>
            <person name="Ruller R."/>
            <person name="Salamov A."/>
            <person name="Salih N.S."/>
            <person name="Samson R.A."/>
            <person name="Sandor E."/>
            <person name="Sanguinetti M."/>
            <person name="Schuetze T."/>
            <person name="Sepcic K."/>
            <person name="Shelest E."/>
            <person name="Sherlock G."/>
            <person name="Sophianopoulou V."/>
            <person name="Squina F.M."/>
            <person name="Sun H."/>
            <person name="Susca A."/>
            <person name="Todd R.B."/>
            <person name="Tsang A."/>
            <person name="Unkles S.E."/>
            <person name="van de Wiele N."/>
            <person name="van Rossen-Uffink D."/>
            <person name="Oliveira J.V."/>
            <person name="Vesth T.C."/>
            <person name="Visser J."/>
            <person name="Yu J.-H."/>
            <person name="Zhou M."/>
            <person name="Andersen M.R."/>
            <person name="Archer D.B."/>
            <person name="Baker S.E."/>
            <person name="Benoit I."/>
            <person name="Brakhage A.A."/>
            <person name="Braus G.H."/>
            <person name="Fischer R."/>
            <person name="Frisvad J.C."/>
            <person name="Goldman G.H."/>
            <person name="Houbraken J."/>
            <person name="Oakley B."/>
            <person name="Pocsi I."/>
            <person name="Scazzocchio C."/>
            <person name="Seiboth B."/>
            <person name="vanKuyk P.A."/>
            <person name="Wortman J."/>
            <person name="Dyer P.S."/>
            <person name="Grigoriev I.V."/>
        </authorList>
    </citation>
    <scope>NUCLEOTIDE SEQUENCE [LARGE SCALE GENOMIC DNA]</scope>
    <source>
        <strain evidence="3">CBS 106.47</strain>
    </source>
</reference>